<feature type="transmembrane region" description="Helical" evidence="7">
    <location>
        <begin position="200"/>
        <end position="219"/>
    </location>
</feature>
<dbReference type="NCBIfam" id="TIGR01297">
    <property type="entry name" value="CDF"/>
    <property type="match status" value="1"/>
</dbReference>
<dbReference type="GO" id="GO:0008324">
    <property type="term" value="F:monoatomic cation transmembrane transporter activity"/>
    <property type="evidence" value="ECO:0007669"/>
    <property type="project" value="InterPro"/>
</dbReference>
<dbReference type="EMBL" id="FOSW01000001">
    <property type="protein sequence ID" value="SFK41066.1"/>
    <property type="molecule type" value="Genomic_DNA"/>
</dbReference>
<proteinExistence type="predicted"/>
<comment type="subcellular location">
    <subcellularLocation>
        <location evidence="1">Membrane</location>
        <topology evidence="1">Multi-pass membrane protein</topology>
    </subcellularLocation>
</comment>
<keyword evidence="10" id="KW-1185">Reference proteome</keyword>
<evidence type="ECO:0000256" key="4">
    <source>
        <dbReference type="ARBA" id="ARBA00022989"/>
    </source>
</evidence>
<keyword evidence="3 7" id="KW-0812">Transmembrane</keyword>
<evidence type="ECO:0000256" key="1">
    <source>
        <dbReference type="ARBA" id="ARBA00004141"/>
    </source>
</evidence>
<gene>
    <name evidence="9" type="ORF">SAMN04488085_101446</name>
</gene>
<dbReference type="GO" id="GO:0016020">
    <property type="term" value="C:membrane"/>
    <property type="evidence" value="ECO:0007669"/>
    <property type="project" value="UniProtKB-SubCell"/>
</dbReference>
<dbReference type="SUPFAM" id="SSF161111">
    <property type="entry name" value="Cation efflux protein transmembrane domain-like"/>
    <property type="match status" value="1"/>
</dbReference>
<dbReference type="InterPro" id="IPR036837">
    <property type="entry name" value="Cation_efflux_CTD_sf"/>
</dbReference>
<dbReference type="PANTHER" id="PTHR13414">
    <property type="entry name" value="HUEL-CATION TRANSPORTER"/>
    <property type="match status" value="1"/>
</dbReference>
<evidence type="ECO:0000256" key="7">
    <source>
        <dbReference type="SAM" id="Phobius"/>
    </source>
</evidence>
<dbReference type="STRING" id="504800.SAMN04488085_101446"/>
<evidence type="ECO:0000313" key="9">
    <source>
        <dbReference type="EMBL" id="SFK41066.1"/>
    </source>
</evidence>
<keyword evidence="2" id="KW-0813">Transport</keyword>
<name>A0A1I3ZBV4_9ACTN</name>
<organism evidence="9 10">
    <name type="scientific">Geodermatophilus ruber</name>
    <dbReference type="NCBI Taxonomy" id="504800"/>
    <lineage>
        <taxon>Bacteria</taxon>
        <taxon>Bacillati</taxon>
        <taxon>Actinomycetota</taxon>
        <taxon>Actinomycetes</taxon>
        <taxon>Geodermatophilales</taxon>
        <taxon>Geodermatophilaceae</taxon>
        <taxon>Geodermatophilus</taxon>
    </lineage>
</organism>
<evidence type="ECO:0000313" key="10">
    <source>
        <dbReference type="Proteomes" id="UP000199152"/>
    </source>
</evidence>
<dbReference type="Proteomes" id="UP000199152">
    <property type="component" value="Unassembled WGS sequence"/>
</dbReference>
<dbReference type="InterPro" id="IPR058533">
    <property type="entry name" value="Cation_efflux_TM"/>
</dbReference>
<sequence length="343" mass="35868">MTMPGAPSERSVVTPGPPAPPVQGDVGGPEHGSGGESTATVVVAGIANLGIAIAKLIGGLISHSSAMLSEAAHSLADTITEVLLFVALKRGNRPADDKHPFGYGRETYFWAFLAALATFTLGAGFSIWQGIATIVGGEEQGDPRISYVVLAVSFVLEGLSWLKAVRQVRGAARRLRVSPGRYLATTTDTTVKAVTFEDSAALIGLVLAALGLFLEHLTGDPLWDGLAAVTIGVLLLGVAYALARANASLLIGQAASPQIEEELRREIAALPHVEDVPLLVTSVIGPGQLVVAAKVDFADDATSTDIERTADEAERRLVARHPGVRYVFLDPTGTSGKSRTHKE</sequence>
<keyword evidence="5 7" id="KW-0472">Membrane</keyword>
<feature type="compositionally biased region" description="Gly residues" evidence="6">
    <location>
        <begin position="25"/>
        <end position="35"/>
    </location>
</feature>
<dbReference type="RefSeq" id="WP_091320708.1">
    <property type="nucleotide sequence ID" value="NZ_FOSW01000001.1"/>
</dbReference>
<feature type="transmembrane region" description="Helical" evidence="7">
    <location>
        <begin position="108"/>
        <end position="132"/>
    </location>
</feature>
<dbReference type="PANTHER" id="PTHR13414:SF9">
    <property type="entry name" value="PROTON-COUPLED ZINC ANTIPORTER SLC30A9, MITOCHONDRIAL"/>
    <property type="match status" value="1"/>
</dbReference>
<evidence type="ECO:0000256" key="3">
    <source>
        <dbReference type="ARBA" id="ARBA00022692"/>
    </source>
</evidence>
<dbReference type="Pfam" id="PF01545">
    <property type="entry name" value="Cation_efflux"/>
    <property type="match status" value="1"/>
</dbReference>
<accession>A0A1I3ZBV4</accession>
<dbReference type="OrthoDB" id="9806522at2"/>
<reference evidence="9 10" key="1">
    <citation type="submission" date="2016-10" db="EMBL/GenBank/DDBJ databases">
        <authorList>
            <person name="de Groot N.N."/>
        </authorList>
    </citation>
    <scope>NUCLEOTIDE SEQUENCE [LARGE SCALE GENOMIC DNA]</scope>
    <source>
        <strain evidence="9 10">DSM 45317</strain>
    </source>
</reference>
<dbReference type="Gene3D" id="1.20.1510.10">
    <property type="entry name" value="Cation efflux protein transmembrane domain"/>
    <property type="match status" value="1"/>
</dbReference>
<dbReference type="InterPro" id="IPR040177">
    <property type="entry name" value="SLC30A9"/>
</dbReference>
<dbReference type="GO" id="GO:0006829">
    <property type="term" value="P:zinc ion transport"/>
    <property type="evidence" value="ECO:0007669"/>
    <property type="project" value="InterPro"/>
</dbReference>
<dbReference type="InParanoid" id="A0A1I3ZBV4"/>
<feature type="transmembrane region" description="Helical" evidence="7">
    <location>
        <begin position="144"/>
        <end position="165"/>
    </location>
</feature>
<evidence type="ECO:0000256" key="2">
    <source>
        <dbReference type="ARBA" id="ARBA00022448"/>
    </source>
</evidence>
<dbReference type="InterPro" id="IPR002524">
    <property type="entry name" value="Cation_efflux"/>
</dbReference>
<dbReference type="InterPro" id="IPR027469">
    <property type="entry name" value="Cation_efflux_TMD_sf"/>
</dbReference>
<dbReference type="AlphaFoldDB" id="A0A1I3ZBV4"/>
<feature type="transmembrane region" description="Helical" evidence="7">
    <location>
        <begin position="225"/>
        <end position="243"/>
    </location>
</feature>
<evidence type="ECO:0000256" key="5">
    <source>
        <dbReference type="ARBA" id="ARBA00023136"/>
    </source>
</evidence>
<feature type="domain" description="Cation efflux protein transmembrane" evidence="8">
    <location>
        <begin position="41"/>
        <end position="251"/>
    </location>
</feature>
<feature type="region of interest" description="Disordered" evidence="6">
    <location>
        <begin position="1"/>
        <end position="36"/>
    </location>
</feature>
<protein>
    <submittedName>
        <fullName evidence="9">Cation diffusion facilitator family transporter</fullName>
    </submittedName>
</protein>
<keyword evidence="4 7" id="KW-1133">Transmembrane helix</keyword>
<evidence type="ECO:0000256" key="6">
    <source>
        <dbReference type="SAM" id="MobiDB-lite"/>
    </source>
</evidence>
<evidence type="ECO:0000259" key="8">
    <source>
        <dbReference type="Pfam" id="PF01545"/>
    </source>
</evidence>
<dbReference type="SUPFAM" id="SSF160240">
    <property type="entry name" value="Cation efflux protein cytoplasmic domain-like"/>
    <property type="match status" value="1"/>
</dbReference>